<protein>
    <recommendedName>
        <fullName evidence="3">non-specific serine/threonine protein kinase</fullName>
        <ecNumber evidence="3">2.7.11.1</ecNumber>
    </recommendedName>
</protein>
<dbReference type="PANTHER" id="PTHR48005">
    <property type="entry name" value="LEUCINE RICH REPEAT KINASE 2"/>
    <property type="match status" value="1"/>
</dbReference>
<evidence type="ECO:0000256" key="15">
    <source>
        <dbReference type="ARBA" id="ARBA00022989"/>
    </source>
</evidence>
<evidence type="ECO:0000256" key="18">
    <source>
        <dbReference type="ARBA" id="ARBA00023180"/>
    </source>
</evidence>
<keyword evidence="16" id="KW-0472">Membrane</keyword>
<evidence type="ECO:0000256" key="20">
    <source>
        <dbReference type="ARBA" id="ARBA00048679"/>
    </source>
</evidence>
<evidence type="ECO:0000313" key="22">
    <source>
        <dbReference type="EMBL" id="KAK7820617.1"/>
    </source>
</evidence>
<evidence type="ECO:0000256" key="11">
    <source>
        <dbReference type="ARBA" id="ARBA00022737"/>
    </source>
</evidence>
<name>A0AAW0J1N2_QUESU</name>
<evidence type="ECO:0000256" key="17">
    <source>
        <dbReference type="ARBA" id="ARBA00023170"/>
    </source>
</evidence>
<reference evidence="22 23" key="1">
    <citation type="journal article" date="2018" name="Sci. Data">
        <title>The draft genome sequence of cork oak.</title>
        <authorList>
            <person name="Ramos A.M."/>
            <person name="Usie A."/>
            <person name="Barbosa P."/>
            <person name="Barros P.M."/>
            <person name="Capote T."/>
            <person name="Chaves I."/>
            <person name="Simoes F."/>
            <person name="Abreu I."/>
            <person name="Carrasquinho I."/>
            <person name="Faro C."/>
            <person name="Guimaraes J.B."/>
            <person name="Mendonca D."/>
            <person name="Nobrega F."/>
            <person name="Rodrigues L."/>
            <person name="Saibo N.J.M."/>
            <person name="Varela M.C."/>
            <person name="Egas C."/>
            <person name="Matos J."/>
            <person name="Miguel C.M."/>
            <person name="Oliveira M.M."/>
            <person name="Ricardo C.P."/>
            <person name="Goncalves S."/>
        </authorList>
    </citation>
    <scope>NUCLEOTIDE SEQUENCE [LARGE SCALE GENOMIC DNA]</scope>
    <source>
        <strain evidence="23">cv. HL8</strain>
    </source>
</reference>
<evidence type="ECO:0000256" key="2">
    <source>
        <dbReference type="ARBA" id="ARBA00004479"/>
    </source>
</evidence>
<evidence type="ECO:0000256" key="8">
    <source>
        <dbReference type="ARBA" id="ARBA00022679"/>
    </source>
</evidence>
<comment type="subcellular location">
    <subcellularLocation>
        <location evidence="1">Cell membrane</location>
    </subcellularLocation>
    <subcellularLocation>
        <location evidence="2">Membrane</location>
        <topology evidence="2">Single-pass type I membrane protein</topology>
    </subcellularLocation>
</comment>
<keyword evidence="15" id="KW-1133">Transmembrane helix</keyword>
<evidence type="ECO:0000256" key="6">
    <source>
        <dbReference type="ARBA" id="ARBA00022553"/>
    </source>
</evidence>
<dbReference type="FunFam" id="3.80.10.10:FF:000299">
    <property type="entry name" value="Piriformospora indica-insensitive protein 2"/>
    <property type="match status" value="1"/>
</dbReference>
<dbReference type="AlphaFoldDB" id="A0AAW0J1N2"/>
<dbReference type="Gene3D" id="3.80.10.10">
    <property type="entry name" value="Ribonuclease Inhibitor"/>
    <property type="match status" value="1"/>
</dbReference>
<feature type="domain" description="Protein kinase" evidence="21">
    <location>
        <begin position="208"/>
        <end position="296"/>
    </location>
</feature>
<proteinExistence type="predicted"/>
<dbReference type="InterPro" id="IPR051420">
    <property type="entry name" value="Ser_Thr_Kinases_DiverseReg"/>
</dbReference>
<dbReference type="GO" id="GO:0005524">
    <property type="term" value="F:ATP binding"/>
    <property type="evidence" value="ECO:0007669"/>
    <property type="project" value="UniProtKB-KW"/>
</dbReference>
<keyword evidence="6" id="KW-0597">Phosphoprotein</keyword>
<evidence type="ECO:0000256" key="4">
    <source>
        <dbReference type="ARBA" id="ARBA00022475"/>
    </source>
</evidence>
<dbReference type="SUPFAM" id="SSF52058">
    <property type="entry name" value="L domain-like"/>
    <property type="match status" value="1"/>
</dbReference>
<dbReference type="Gene3D" id="3.30.200.20">
    <property type="entry name" value="Phosphorylase Kinase, domain 1"/>
    <property type="match status" value="1"/>
</dbReference>
<keyword evidence="17 22" id="KW-0675">Receptor</keyword>
<keyword evidence="23" id="KW-1185">Reference proteome</keyword>
<keyword evidence="11" id="KW-0677">Repeat</keyword>
<dbReference type="PANTHER" id="PTHR48005:SF16">
    <property type="entry name" value="MDIS1-INTERACTING RECEPTOR LIKE KINASE 2-LIKE ISOFORM X1"/>
    <property type="match status" value="1"/>
</dbReference>
<keyword evidence="9" id="KW-0812">Transmembrane</keyword>
<evidence type="ECO:0000259" key="21">
    <source>
        <dbReference type="PROSITE" id="PS50011"/>
    </source>
</evidence>
<accession>A0AAW0J1N2</accession>
<dbReference type="Pfam" id="PF00560">
    <property type="entry name" value="LRR_1"/>
    <property type="match status" value="1"/>
</dbReference>
<evidence type="ECO:0000256" key="3">
    <source>
        <dbReference type="ARBA" id="ARBA00012513"/>
    </source>
</evidence>
<evidence type="ECO:0000256" key="1">
    <source>
        <dbReference type="ARBA" id="ARBA00004236"/>
    </source>
</evidence>
<dbReference type="PROSITE" id="PS50011">
    <property type="entry name" value="PROTEIN_KINASE_DOM"/>
    <property type="match status" value="1"/>
</dbReference>
<dbReference type="SMART" id="SM00369">
    <property type="entry name" value="LRR_TYP"/>
    <property type="match status" value="3"/>
</dbReference>
<dbReference type="InterPro" id="IPR011009">
    <property type="entry name" value="Kinase-like_dom_sf"/>
</dbReference>
<dbReference type="InterPro" id="IPR032675">
    <property type="entry name" value="LRR_dom_sf"/>
</dbReference>
<keyword evidence="4" id="KW-1003">Cell membrane</keyword>
<evidence type="ECO:0000256" key="9">
    <source>
        <dbReference type="ARBA" id="ARBA00022692"/>
    </source>
</evidence>
<dbReference type="InterPro" id="IPR001245">
    <property type="entry name" value="Ser-Thr/Tyr_kinase_cat_dom"/>
</dbReference>
<dbReference type="InterPro" id="IPR000719">
    <property type="entry name" value="Prot_kinase_dom"/>
</dbReference>
<evidence type="ECO:0000256" key="7">
    <source>
        <dbReference type="ARBA" id="ARBA00022614"/>
    </source>
</evidence>
<evidence type="ECO:0000256" key="13">
    <source>
        <dbReference type="ARBA" id="ARBA00022777"/>
    </source>
</evidence>
<evidence type="ECO:0000256" key="12">
    <source>
        <dbReference type="ARBA" id="ARBA00022741"/>
    </source>
</evidence>
<evidence type="ECO:0000313" key="23">
    <source>
        <dbReference type="Proteomes" id="UP000237347"/>
    </source>
</evidence>
<comment type="catalytic activity">
    <reaction evidence="19">
        <text>L-threonyl-[protein] + ATP = O-phospho-L-threonyl-[protein] + ADP + H(+)</text>
        <dbReference type="Rhea" id="RHEA:46608"/>
        <dbReference type="Rhea" id="RHEA-COMP:11060"/>
        <dbReference type="Rhea" id="RHEA-COMP:11605"/>
        <dbReference type="ChEBI" id="CHEBI:15378"/>
        <dbReference type="ChEBI" id="CHEBI:30013"/>
        <dbReference type="ChEBI" id="CHEBI:30616"/>
        <dbReference type="ChEBI" id="CHEBI:61977"/>
        <dbReference type="ChEBI" id="CHEBI:456216"/>
        <dbReference type="EC" id="2.7.11.1"/>
    </reaction>
</comment>
<dbReference type="Pfam" id="PF07714">
    <property type="entry name" value="PK_Tyr_Ser-Thr"/>
    <property type="match status" value="1"/>
</dbReference>
<comment type="catalytic activity">
    <reaction evidence="20">
        <text>L-seryl-[protein] + ATP = O-phospho-L-seryl-[protein] + ADP + H(+)</text>
        <dbReference type="Rhea" id="RHEA:17989"/>
        <dbReference type="Rhea" id="RHEA-COMP:9863"/>
        <dbReference type="Rhea" id="RHEA-COMP:11604"/>
        <dbReference type="ChEBI" id="CHEBI:15378"/>
        <dbReference type="ChEBI" id="CHEBI:29999"/>
        <dbReference type="ChEBI" id="CHEBI:30616"/>
        <dbReference type="ChEBI" id="CHEBI:83421"/>
        <dbReference type="ChEBI" id="CHEBI:456216"/>
        <dbReference type="EC" id="2.7.11.1"/>
    </reaction>
</comment>
<keyword evidence="10" id="KW-0732">Signal</keyword>
<keyword evidence="5" id="KW-0723">Serine/threonine-protein kinase</keyword>
<evidence type="ECO:0000256" key="10">
    <source>
        <dbReference type="ARBA" id="ARBA00022729"/>
    </source>
</evidence>
<evidence type="ECO:0000256" key="19">
    <source>
        <dbReference type="ARBA" id="ARBA00047899"/>
    </source>
</evidence>
<keyword evidence="8" id="KW-0808">Transferase</keyword>
<keyword evidence="18" id="KW-0325">Glycoprotein</keyword>
<evidence type="ECO:0000256" key="5">
    <source>
        <dbReference type="ARBA" id="ARBA00022527"/>
    </source>
</evidence>
<dbReference type="EMBL" id="PKMF04000731">
    <property type="protein sequence ID" value="KAK7820617.1"/>
    <property type="molecule type" value="Genomic_DNA"/>
</dbReference>
<keyword evidence="7" id="KW-0433">Leucine-rich repeat</keyword>
<keyword evidence="13 22" id="KW-0418">Kinase</keyword>
<evidence type="ECO:0000256" key="16">
    <source>
        <dbReference type="ARBA" id="ARBA00023136"/>
    </source>
</evidence>
<gene>
    <name evidence="22" type="primary">MIK2_31</name>
    <name evidence="22" type="ORF">CFP56_038666</name>
</gene>
<dbReference type="GO" id="GO:0004674">
    <property type="term" value="F:protein serine/threonine kinase activity"/>
    <property type="evidence" value="ECO:0007669"/>
    <property type="project" value="UniProtKB-KW"/>
</dbReference>
<evidence type="ECO:0000256" key="14">
    <source>
        <dbReference type="ARBA" id="ARBA00022840"/>
    </source>
</evidence>
<dbReference type="InterPro" id="IPR001611">
    <property type="entry name" value="Leu-rich_rpt"/>
</dbReference>
<comment type="caution">
    <text evidence="22">The sequence shown here is derived from an EMBL/GenBank/DDBJ whole genome shotgun (WGS) entry which is preliminary data.</text>
</comment>
<keyword evidence="14" id="KW-0067">ATP-binding</keyword>
<dbReference type="InterPro" id="IPR003591">
    <property type="entry name" value="Leu-rich_rpt_typical-subtyp"/>
</dbReference>
<organism evidence="22 23">
    <name type="scientific">Quercus suber</name>
    <name type="common">Cork oak</name>
    <dbReference type="NCBI Taxonomy" id="58331"/>
    <lineage>
        <taxon>Eukaryota</taxon>
        <taxon>Viridiplantae</taxon>
        <taxon>Streptophyta</taxon>
        <taxon>Embryophyta</taxon>
        <taxon>Tracheophyta</taxon>
        <taxon>Spermatophyta</taxon>
        <taxon>Magnoliopsida</taxon>
        <taxon>eudicotyledons</taxon>
        <taxon>Gunneridae</taxon>
        <taxon>Pentapetalae</taxon>
        <taxon>rosids</taxon>
        <taxon>fabids</taxon>
        <taxon>Fagales</taxon>
        <taxon>Fagaceae</taxon>
        <taxon>Quercus</taxon>
    </lineage>
</organism>
<dbReference type="EC" id="2.7.11.1" evidence="3"/>
<dbReference type="SUPFAM" id="SSF56112">
    <property type="entry name" value="Protein kinase-like (PK-like)"/>
    <property type="match status" value="1"/>
</dbReference>
<dbReference type="Pfam" id="PF13855">
    <property type="entry name" value="LRR_8"/>
    <property type="match status" value="1"/>
</dbReference>
<sequence>MKNLKLLSLKYNKLIGLIPSSLGHLTNLTELDLDSNQMKSSIPPEIGNMKSLNYLYLSDNSIMGKIPSTICYLTQLSHLNLDWNQISATITLHEKFPLFSKKKKKNVNLSYNSLEGQILDVFKNYGYDTHISNKDLCGDIKSFPPCLSSSPNKNTSIDYKIKILIPLSFFLVLSLLWSRETKNGDIFSIWNYDGKIAYEDITKATEDFDIRYCIGIGSYVRIYKAQLPSGKMIALKKFHCLETEERSFDKSFKNEIKMLTGIRHRNIVKLHGYCLHKCCICFWSLSIWNGEACFVS</sequence>
<dbReference type="FunFam" id="3.30.200.20:FF:000309">
    <property type="entry name" value="Leucine-rich repeat receptor protein kinase MSP1"/>
    <property type="match status" value="1"/>
</dbReference>
<keyword evidence="12" id="KW-0547">Nucleotide-binding</keyword>
<dbReference type="GO" id="GO:0005886">
    <property type="term" value="C:plasma membrane"/>
    <property type="evidence" value="ECO:0007669"/>
    <property type="project" value="UniProtKB-SubCell"/>
</dbReference>
<dbReference type="Proteomes" id="UP000237347">
    <property type="component" value="Unassembled WGS sequence"/>
</dbReference>